<dbReference type="Proteomes" id="UP000318336">
    <property type="component" value="Unassembled WGS sequence"/>
</dbReference>
<dbReference type="InterPro" id="IPR011042">
    <property type="entry name" value="6-blade_b-propeller_TolB-like"/>
</dbReference>
<keyword evidence="2" id="KW-0732">Signal</keyword>
<evidence type="ECO:0000259" key="3">
    <source>
        <dbReference type="Pfam" id="PF07995"/>
    </source>
</evidence>
<dbReference type="Pfam" id="PF07995">
    <property type="entry name" value="GSDH"/>
    <property type="match status" value="1"/>
</dbReference>
<evidence type="ECO:0000256" key="2">
    <source>
        <dbReference type="SAM" id="SignalP"/>
    </source>
</evidence>
<feature type="signal peptide" evidence="2">
    <location>
        <begin position="1"/>
        <end position="22"/>
    </location>
</feature>
<feature type="domain" description="Glucose/Sorbosone dehydrogenase" evidence="3">
    <location>
        <begin position="82"/>
        <end position="372"/>
    </location>
</feature>
<protein>
    <submittedName>
        <fullName evidence="4">Glucose/arabinose dehydrogenase</fullName>
    </submittedName>
</protein>
<name>A0A542X9P0_9MICO</name>
<comment type="caution">
    <text evidence="4">The sequence shown here is derived from an EMBL/GenBank/DDBJ whole genome shotgun (WGS) entry which is preliminary data.</text>
</comment>
<dbReference type="OrthoDB" id="9770043at2"/>
<reference evidence="4 5" key="1">
    <citation type="submission" date="2019-06" db="EMBL/GenBank/DDBJ databases">
        <title>Sequencing the genomes of 1000 actinobacteria strains.</title>
        <authorList>
            <person name="Klenk H.-P."/>
        </authorList>
    </citation>
    <scope>NUCLEOTIDE SEQUENCE [LARGE SCALE GENOMIC DNA]</scope>
    <source>
        <strain evidence="4 5">DSM 24617</strain>
    </source>
</reference>
<organism evidence="4 5">
    <name type="scientific">Barrientosiimonas humi</name>
    <dbReference type="NCBI Taxonomy" id="999931"/>
    <lineage>
        <taxon>Bacteria</taxon>
        <taxon>Bacillati</taxon>
        <taxon>Actinomycetota</taxon>
        <taxon>Actinomycetes</taxon>
        <taxon>Micrococcales</taxon>
        <taxon>Dermacoccaceae</taxon>
        <taxon>Barrientosiimonas</taxon>
    </lineage>
</organism>
<dbReference type="PANTHER" id="PTHR19328:SF13">
    <property type="entry name" value="HIPL1 PROTEIN"/>
    <property type="match status" value="1"/>
</dbReference>
<dbReference type="InterPro" id="IPR012938">
    <property type="entry name" value="Glc/Sorbosone_DH"/>
</dbReference>
<evidence type="ECO:0000313" key="4">
    <source>
        <dbReference type="EMBL" id="TQL32553.1"/>
    </source>
</evidence>
<dbReference type="PANTHER" id="PTHR19328">
    <property type="entry name" value="HEDGEHOG-INTERACTING PROTEIN"/>
    <property type="match status" value="1"/>
</dbReference>
<dbReference type="RefSeq" id="WP_142004631.1">
    <property type="nucleotide sequence ID" value="NZ_CAJTBP010000001.1"/>
</dbReference>
<feature type="region of interest" description="Disordered" evidence="1">
    <location>
        <begin position="25"/>
        <end position="78"/>
    </location>
</feature>
<evidence type="ECO:0000313" key="5">
    <source>
        <dbReference type="Proteomes" id="UP000318336"/>
    </source>
</evidence>
<sequence length="391" mass="40713">MDTLRRRRLTACLSAGSLALLAACSSGPQEGSSSPPATSGPATWSATSPAPTQGPATPGGASSAAPGTGVPTGPPQTVATGLDVPWGLAFLPDGSALVTLRDRGQVVQLRSGQAPRTVATIGAVRPEGEAGLLGIAVSPAFATDRRVFVYYTAAEDNRIERFTWDGSALRPDRVVLSGIPKASVHNGGRLAFGPDRQLYVGTGDAGETGRSQDRASLGGKILRIDQEGRPPAGNPFPGSPVWSLGHRNVQGLAWDADGRMFATEFGQDTFDELNLIRAGQNYGWPTVEGRGGRSGLVDPLVTWSPDEASPSGLAIGRDGAAYVAALRGERVWRVPLTDGRPGTPARAGTPDLGRVRTVTVGPDGRLWVMSSNTFRGDPRPGDDRIVSWVPA</sequence>
<dbReference type="PROSITE" id="PS51257">
    <property type="entry name" value="PROKAR_LIPOPROTEIN"/>
    <property type="match status" value="1"/>
</dbReference>
<gene>
    <name evidence="4" type="ORF">FB554_0679</name>
</gene>
<proteinExistence type="predicted"/>
<dbReference type="SUPFAM" id="SSF50952">
    <property type="entry name" value="Soluble quinoprotein glucose dehydrogenase"/>
    <property type="match status" value="1"/>
</dbReference>
<accession>A0A542X9P0</accession>
<keyword evidence="5" id="KW-1185">Reference proteome</keyword>
<evidence type="ECO:0000256" key="1">
    <source>
        <dbReference type="SAM" id="MobiDB-lite"/>
    </source>
</evidence>
<dbReference type="EMBL" id="VFOK01000001">
    <property type="protein sequence ID" value="TQL32553.1"/>
    <property type="molecule type" value="Genomic_DNA"/>
</dbReference>
<feature type="chain" id="PRO_5038972504" evidence="2">
    <location>
        <begin position="23"/>
        <end position="391"/>
    </location>
</feature>
<dbReference type="Gene3D" id="2.120.10.30">
    <property type="entry name" value="TolB, C-terminal domain"/>
    <property type="match status" value="1"/>
</dbReference>
<dbReference type="InterPro" id="IPR011041">
    <property type="entry name" value="Quinoprot_gluc/sorb_DH_b-prop"/>
</dbReference>
<dbReference type="AlphaFoldDB" id="A0A542X9P0"/>